<dbReference type="CDD" id="cd17990">
    <property type="entry name" value="DEXHc_HrpB"/>
    <property type="match status" value="1"/>
</dbReference>
<dbReference type="InterPro" id="IPR027417">
    <property type="entry name" value="P-loop_NTPase"/>
</dbReference>
<accession>A0A2U1ALP8</accession>
<dbReference type="Gene3D" id="1.20.120.1080">
    <property type="match status" value="1"/>
</dbReference>
<dbReference type="SUPFAM" id="SSF52540">
    <property type="entry name" value="P-loop containing nucleoside triphosphate hydrolases"/>
    <property type="match status" value="1"/>
</dbReference>
<dbReference type="InterPro" id="IPR010225">
    <property type="entry name" value="HrpB"/>
</dbReference>
<keyword evidence="4" id="KW-0067">ATP-binding</keyword>
<dbReference type="Pfam" id="PF24473">
    <property type="entry name" value="CON_HrpB"/>
    <property type="match status" value="1"/>
</dbReference>
<evidence type="ECO:0000313" key="7">
    <source>
        <dbReference type="EMBL" id="PVY37267.1"/>
    </source>
</evidence>
<organism evidence="7 8">
    <name type="scientific">Victivallis vadensis</name>
    <dbReference type="NCBI Taxonomy" id="172901"/>
    <lineage>
        <taxon>Bacteria</taxon>
        <taxon>Pseudomonadati</taxon>
        <taxon>Lentisphaerota</taxon>
        <taxon>Lentisphaeria</taxon>
        <taxon>Victivallales</taxon>
        <taxon>Victivallaceae</taxon>
        <taxon>Victivallis</taxon>
    </lineage>
</organism>
<dbReference type="PROSITE" id="PS51192">
    <property type="entry name" value="HELICASE_ATP_BIND_1"/>
    <property type="match status" value="1"/>
</dbReference>
<dbReference type="SMART" id="SM00490">
    <property type="entry name" value="HELICc"/>
    <property type="match status" value="1"/>
</dbReference>
<name>A0A2U1ALP8_9BACT</name>
<dbReference type="Gene3D" id="3.40.50.300">
    <property type="entry name" value="P-loop containing nucleotide triphosphate hydrolases"/>
    <property type="match status" value="2"/>
</dbReference>
<proteinExistence type="predicted"/>
<evidence type="ECO:0000259" key="6">
    <source>
        <dbReference type="PROSITE" id="PS51194"/>
    </source>
</evidence>
<dbReference type="CDD" id="cd18791">
    <property type="entry name" value="SF2_C_RHA"/>
    <property type="match status" value="1"/>
</dbReference>
<evidence type="ECO:0000256" key="4">
    <source>
        <dbReference type="ARBA" id="ARBA00022840"/>
    </source>
</evidence>
<reference evidence="7 8" key="1">
    <citation type="submission" date="2018-04" db="EMBL/GenBank/DDBJ databases">
        <title>Genomic Encyclopedia of Type Strains, Phase IV (KMG-IV): sequencing the most valuable type-strain genomes for metagenomic binning, comparative biology and taxonomic classification.</title>
        <authorList>
            <person name="Goeker M."/>
        </authorList>
    </citation>
    <scope>NUCLEOTIDE SEQUENCE [LARGE SCALE GENOMIC DNA]</scope>
    <source>
        <strain evidence="7 8">DSM 14823</strain>
    </source>
</reference>
<evidence type="ECO:0000259" key="5">
    <source>
        <dbReference type="PROSITE" id="PS51192"/>
    </source>
</evidence>
<dbReference type="AlphaFoldDB" id="A0A2U1ALP8"/>
<dbReference type="Pfam" id="PF08482">
    <property type="entry name" value="HrpB_C"/>
    <property type="match status" value="1"/>
</dbReference>
<dbReference type="EMBL" id="QEKH01000031">
    <property type="protein sequence ID" value="PVY37267.1"/>
    <property type="molecule type" value="Genomic_DNA"/>
</dbReference>
<dbReference type="InterPro" id="IPR013689">
    <property type="entry name" value="RNA_helicase_ATP-dep_HrpB_C"/>
</dbReference>
<dbReference type="PIRSF" id="PIRSF005496">
    <property type="entry name" value="ATP_hel_hrpB"/>
    <property type="match status" value="1"/>
</dbReference>
<dbReference type="InterPro" id="IPR011545">
    <property type="entry name" value="DEAD/DEAH_box_helicase_dom"/>
</dbReference>
<dbReference type="GO" id="GO:0004386">
    <property type="term" value="F:helicase activity"/>
    <property type="evidence" value="ECO:0007669"/>
    <property type="project" value="UniProtKB-KW"/>
</dbReference>
<evidence type="ECO:0000256" key="3">
    <source>
        <dbReference type="ARBA" id="ARBA00022806"/>
    </source>
</evidence>
<dbReference type="InterPro" id="IPR049614">
    <property type="entry name" value="HrpB_DEXH"/>
</dbReference>
<dbReference type="PANTHER" id="PTHR43519:SF1">
    <property type="entry name" value="ATP-DEPENDENT RNA HELICASE HRPB"/>
    <property type="match status" value="1"/>
</dbReference>
<dbReference type="SMART" id="SM00847">
    <property type="entry name" value="HA2"/>
    <property type="match status" value="1"/>
</dbReference>
<feature type="domain" description="Helicase ATP-binding" evidence="5">
    <location>
        <begin position="20"/>
        <end position="184"/>
    </location>
</feature>
<dbReference type="SMART" id="SM00487">
    <property type="entry name" value="DEXDc"/>
    <property type="match status" value="1"/>
</dbReference>
<dbReference type="NCBIfam" id="TIGR01970">
    <property type="entry name" value="DEAH_box_HrpB"/>
    <property type="match status" value="1"/>
</dbReference>
<keyword evidence="2" id="KW-0378">Hydrolase</keyword>
<dbReference type="GO" id="GO:0016787">
    <property type="term" value="F:hydrolase activity"/>
    <property type="evidence" value="ECO:0007669"/>
    <property type="project" value="UniProtKB-KW"/>
</dbReference>
<dbReference type="PANTHER" id="PTHR43519">
    <property type="entry name" value="ATP-DEPENDENT RNA HELICASE HRPB"/>
    <property type="match status" value="1"/>
</dbReference>
<keyword evidence="3 7" id="KW-0347">Helicase</keyword>
<dbReference type="Pfam" id="PF00270">
    <property type="entry name" value="DEAD"/>
    <property type="match status" value="1"/>
</dbReference>
<dbReference type="PROSITE" id="PS51194">
    <property type="entry name" value="HELICASE_CTER"/>
    <property type="match status" value="1"/>
</dbReference>
<evidence type="ECO:0000313" key="8">
    <source>
        <dbReference type="Proteomes" id="UP000245959"/>
    </source>
</evidence>
<protein>
    <submittedName>
        <fullName evidence="7">ATP-dependent helicase HrpB</fullName>
    </submittedName>
</protein>
<dbReference type="InterPro" id="IPR007502">
    <property type="entry name" value="Helicase-assoc_dom"/>
</dbReference>
<dbReference type="Proteomes" id="UP000245959">
    <property type="component" value="Unassembled WGS sequence"/>
</dbReference>
<keyword evidence="8" id="KW-1185">Reference proteome</keyword>
<sequence length="824" mass="89834">MNTIPTQSDLPVRSVLPELVSALERHGSAVLSAAPGAGKTTLVPPALLEAFAPASGKILLLEPRRVAARAAARRIASILGEPVGERVGYVVRGDSKQSARTRILVVTEGVLLRLLQDDPMLDGVGLVIFDEFHERSLDADLDLALTLDLRENLRPELKLVIMSATLDLARVAGILGGAPVIDAPGRQFPVEQRWSAEAVDRFRPAPAVARACIGLYKEKAGDMLVFLPGMREIQEVAAMLESALPADALILPLHGSLSPAEQDAALAPTPPGRRKVVLATNVAESSLTIDGVTLVVDSGLERRMRFSPAAGMSFLETCRISKASAAQRAGRAGRTAPGTALRLWSEFDHRQLAEQTPPEIFDAELTSFALELARWGATPEQLRWLDAPPAAGFAAAQRLLRELGAFDGANRLTARGRKLAGLPVHPRLGMMLLAAAERGETPLAAEIAALLEERDSFRSFDGVDLGERIRRMRRRPGEFRNQLVIKKQLLGLMKAPDRELDPDRSGVLTAFAFPDWIGRARSRHSRSYLLSGGAGASLPENDVLCRSEFLAVARLTGSAGRDSRIELAAPLDRAELEAAFADRLAEHTAVEFDPERERAVARRETRLGALVLSAAPAEPPPGAIPAAVLNAALERGIELPPSDQKGAAALLKKVRFAARQEPNRYPDWSPESWQTVLPGLALPFLGAVRSFAELRKADWHTILQNALGYDLLRELNQEYPDFFTTPVGASHRIDYDREQPTLPVRVQELYGVKTHPTVGRSKFPLRLELLSPAHRPVQVTTDLPGFWAGSWKLVQKEMKGRYPKHFWPDDPADAVPTTRTKAKM</sequence>
<gene>
    <name evidence="7" type="ORF">C8D82_1316</name>
</gene>
<evidence type="ECO:0000256" key="1">
    <source>
        <dbReference type="ARBA" id="ARBA00022741"/>
    </source>
</evidence>
<dbReference type="InterPro" id="IPR001650">
    <property type="entry name" value="Helicase_C-like"/>
</dbReference>
<keyword evidence="1" id="KW-0547">Nucleotide-binding</keyword>
<dbReference type="GO" id="GO:0005524">
    <property type="term" value="F:ATP binding"/>
    <property type="evidence" value="ECO:0007669"/>
    <property type="project" value="UniProtKB-KW"/>
</dbReference>
<dbReference type="Pfam" id="PF00271">
    <property type="entry name" value="Helicase_C"/>
    <property type="match status" value="1"/>
</dbReference>
<dbReference type="RefSeq" id="WP_116885319.1">
    <property type="nucleotide sequence ID" value="NZ_QEKH01000031.1"/>
</dbReference>
<comment type="caution">
    <text evidence="7">The sequence shown here is derived from an EMBL/GenBank/DDBJ whole genome shotgun (WGS) entry which is preliminary data.</text>
</comment>
<dbReference type="FunFam" id="3.40.50.300:FF:002125">
    <property type="entry name" value="ATP-dependent helicase HrpB"/>
    <property type="match status" value="1"/>
</dbReference>
<evidence type="ECO:0000256" key="2">
    <source>
        <dbReference type="ARBA" id="ARBA00022801"/>
    </source>
</evidence>
<dbReference type="GO" id="GO:0003676">
    <property type="term" value="F:nucleic acid binding"/>
    <property type="evidence" value="ECO:0007669"/>
    <property type="project" value="InterPro"/>
</dbReference>
<dbReference type="InterPro" id="IPR056329">
    <property type="entry name" value="CON_HrpB"/>
</dbReference>
<feature type="domain" description="Helicase C-terminal" evidence="6">
    <location>
        <begin position="207"/>
        <end position="376"/>
    </location>
</feature>
<dbReference type="InterPro" id="IPR014001">
    <property type="entry name" value="Helicase_ATP-bd"/>
</dbReference>
<dbReference type="GeneID" id="78296597"/>